<protein>
    <submittedName>
        <fullName evidence="1">Uncharacterized protein</fullName>
    </submittedName>
</protein>
<proteinExistence type="predicted"/>
<reference evidence="3 4" key="1">
    <citation type="submission" date="2020-04" db="EMBL/GenBank/DDBJ databases">
        <authorList>
            <person name="Wallbank WR R."/>
            <person name="Pardo Diaz C."/>
            <person name="Kozak K."/>
            <person name="Martin S."/>
            <person name="Jiggins C."/>
            <person name="Moest M."/>
            <person name="Warren A I."/>
            <person name="Byers J.R.P. K."/>
            <person name="Montejo-Kovacevich G."/>
            <person name="Yen C E."/>
        </authorList>
    </citation>
    <scope>NUCLEOTIDE SEQUENCE [LARGE SCALE GENOMIC DNA]</scope>
</reference>
<evidence type="ECO:0000313" key="3">
    <source>
        <dbReference type="Proteomes" id="UP000494106"/>
    </source>
</evidence>
<accession>A0A8S0ZK13</accession>
<comment type="caution">
    <text evidence="1">The sequence shown here is derived from an EMBL/GenBank/DDBJ whole genome shotgun (WGS) entry which is preliminary data.</text>
</comment>
<sequence length="68" mass="7493">MLVRFAVAIQARLNFYLAIFLFGVELSSNGLAQGYGNCGYGDEGFSDRGYDKGGLDNERFINVGYNNN</sequence>
<dbReference type="Proteomes" id="UP000494106">
    <property type="component" value="Unassembled WGS sequence"/>
</dbReference>
<dbReference type="AlphaFoldDB" id="A0A8S0ZK13"/>
<dbReference type="EMBL" id="CADEBC010000473">
    <property type="protein sequence ID" value="CAB3231682.1"/>
    <property type="molecule type" value="Genomic_DNA"/>
</dbReference>
<keyword evidence="3" id="KW-1185">Reference proteome</keyword>
<evidence type="ECO:0000313" key="1">
    <source>
        <dbReference type="EMBL" id="CAB3231682.1"/>
    </source>
</evidence>
<dbReference type="Proteomes" id="UP000494256">
    <property type="component" value="Unassembled WGS sequence"/>
</dbReference>
<evidence type="ECO:0000313" key="4">
    <source>
        <dbReference type="Proteomes" id="UP000494256"/>
    </source>
</evidence>
<dbReference type="EMBL" id="CADEBD010000297">
    <property type="protein sequence ID" value="CAB3234939.1"/>
    <property type="molecule type" value="Genomic_DNA"/>
</dbReference>
<name>A0A8S0ZK13_ARCPL</name>
<evidence type="ECO:0000313" key="2">
    <source>
        <dbReference type="EMBL" id="CAB3234939.1"/>
    </source>
</evidence>
<gene>
    <name evidence="1" type="ORF">APLA_LOCUS4545</name>
    <name evidence="2" type="ORF">APLA_LOCUS6818</name>
</gene>
<organism evidence="1 3">
    <name type="scientific">Arctia plantaginis</name>
    <name type="common">Wood tiger moth</name>
    <name type="synonym">Phalaena plantaginis</name>
    <dbReference type="NCBI Taxonomy" id="874455"/>
    <lineage>
        <taxon>Eukaryota</taxon>
        <taxon>Metazoa</taxon>
        <taxon>Ecdysozoa</taxon>
        <taxon>Arthropoda</taxon>
        <taxon>Hexapoda</taxon>
        <taxon>Insecta</taxon>
        <taxon>Pterygota</taxon>
        <taxon>Neoptera</taxon>
        <taxon>Endopterygota</taxon>
        <taxon>Lepidoptera</taxon>
        <taxon>Glossata</taxon>
        <taxon>Ditrysia</taxon>
        <taxon>Noctuoidea</taxon>
        <taxon>Erebidae</taxon>
        <taxon>Arctiinae</taxon>
        <taxon>Arctia</taxon>
    </lineage>
</organism>